<feature type="domain" description="GTPase Der C-terminal KH-domain-like" evidence="4">
    <location>
        <begin position="545"/>
        <end position="624"/>
    </location>
</feature>
<evidence type="ECO:0000259" key="4">
    <source>
        <dbReference type="Pfam" id="PF14714"/>
    </source>
</evidence>
<dbReference type="Proteomes" id="UP001195914">
    <property type="component" value="Unassembled WGS sequence"/>
</dbReference>
<name>A0AAD9GJ92_BABDI</name>
<keyword evidence="2" id="KW-0342">GTP-binding</keyword>
<evidence type="ECO:0000256" key="1">
    <source>
        <dbReference type="ARBA" id="ARBA00022741"/>
    </source>
</evidence>
<dbReference type="GO" id="GO:0005525">
    <property type="term" value="F:GTP binding"/>
    <property type="evidence" value="ECO:0007669"/>
    <property type="project" value="UniProtKB-KW"/>
</dbReference>
<accession>A0AAD9GJ92</accession>
<reference evidence="5" key="1">
    <citation type="journal article" date="2014" name="Nucleic Acids Res.">
        <title>The evolutionary dynamics of variant antigen genes in Babesia reveal a history of genomic innovation underlying host-parasite interaction.</title>
        <authorList>
            <person name="Jackson A.P."/>
            <person name="Otto T.D."/>
            <person name="Darby A."/>
            <person name="Ramaprasad A."/>
            <person name="Xia D."/>
            <person name="Echaide I.E."/>
            <person name="Farber M."/>
            <person name="Gahlot S."/>
            <person name="Gamble J."/>
            <person name="Gupta D."/>
            <person name="Gupta Y."/>
            <person name="Jackson L."/>
            <person name="Malandrin L."/>
            <person name="Malas T.B."/>
            <person name="Moussa E."/>
            <person name="Nair M."/>
            <person name="Reid A.J."/>
            <person name="Sanders M."/>
            <person name="Sharma J."/>
            <person name="Tracey A."/>
            <person name="Quail M.A."/>
            <person name="Weir W."/>
            <person name="Wastling J.M."/>
            <person name="Hall N."/>
            <person name="Willadsen P."/>
            <person name="Lingelbach K."/>
            <person name="Shiels B."/>
            <person name="Tait A."/>
            <person name="Berriman M."/>
            <person name="Allred D.R."/>
            <person name="Pain A."/>
        </authorList>
    </citation>
    <scope>NUCLEOTIDE SEQUENCE</scope>
    <source>
        <strain evidence="5">1802A</strain>
    </source>
</reference>
<evidence type="ECO:0000313" key="5">
    <source>
        <dbReference type="EMBL" id="KAK1939554.1"/>
    </source>
</evidence>
<evidence type="ECO:0000313" key="6">
    <source>
        <dbReference type="Proteomes" id="UP001195914"/>
    </source>
</evidence>
<dbReference type="EMBL" id="JAHBMH010000007">
    <property type="protein sequence ID" value="KAK1939554.1"/>
    <property type="molecule type" value="Genomic_DNA"/>
</dbReference>
<dbReference type="PRINTS" id="PR00326">
    <property type="entry name" value="GTP1OBG"/>
</dbReference>
<dbReference type="PANTHER" id="PTHR43834:SF6">
    <property type="entry name" value="GTPASE DER"/>
    <property type="match status" value="1"/>
</dbReference>
<proteinExistence type="predicted"/>
<dbReference type="InterPro" id="IPR006073">
    <property type="entry name" value="GTP-bd"/>
</dbReference>
<dbReference type="InterPro" id="IPR015946">
    <property type="entry name" value="KH_dom-like_a/b"/>
</dbReference>
<protein>
    <submittedName>
        <fullName evidence="5">GTPase</fullName>
    </submittedName>
</protein>
<dbReference type="Gene3D" id="3.30.300.20">
    <property type="match status" value="1"/>
</dbReference>
<evidence type="ECO:0000256" key="2">
    <source>
        <dbReference type="ARBA" id="ARBA00023134"/>
    </source>
</evidence>
<sequence>MFVTLLGRSNVGKSSLFNALVSNNVRSSNVMKSVVSDHPGTTRNAKHGDVSIKGKRITLVDTGGIESMFSTVQPNETGKVGKIITHIEGETIRAVKRSDLILFVVDGKEGITPLDTKMACKIKEWFGNPSRDFNVNLIVNKLDREGSAEYYETLSECVSDCYSLQLGEPLFISAYDPGSIQKLRELICKRLNISGTSETLSLEELALVADSIPDVYATSDELFDENAIKLIEDAEVDKSMRVCSSVRGSFIPNDRWIRLLNNVCDTAPFAVRNEKNYIIPSMLSPSEQLAKMYISKATCATDNSGITDKPPEKPIVQSSQDTSEIAKNKVQQNIPPCIRPIRIVLLGSVGGFQTTLAKVLSDSELDTRIEPDYLSESLSPNWHKLYGEWTRVIVNEEVTQPVEIYSAAALNLGGSLGNLASLQTRHLTRKADVIVMCSKCSNEHQPWKVRLTKKEASWMSKIIRLHKPILVAVEERSKPMQQKMTLDLVHVGHEFDAVPISSVHIPANTVSADNNAPLPSDDINRSIRHLKRNIMSLIDRGYKVIDTSTLNQWLRAFLSKWPPPWHEGAKVNVKFAAQVRGAPPTFVMWSNVYGSFPQHYLRQMKKALSVEFGFQGIPLKFVMRTTTEPKSMERRKVISWKRKLHSV</sequence>
<dbReference type="PANTHER" id="PTHR43834">
    <property type="entry name" value="GTPASE DER"/>
    <property type="match status" value="1"/>
</dbReference>
<dbReference type="Gene3D" id="3.40.50.300">
    <property type="entry name" value="P-loop containing nucleotide triphosphate hydrolases"/>
    <property type="match status" value="1"/>
</dbReference>
<dbReference type="SUPFAM" id="SSF52540">
    <property type="entry name" value="P-loop containing nucleoside triphosphate hydrolases"/>
    <property type="match status" value="1"/>
</dbReference>
<comment type="caution">
    <text evidence="5">The sequence shown here is derived from an EMBL/GenBank/DDBJ whole genome shotgun (WGS) entry which is preliminary data.</text>
</comment>
<dbReference type="InterPro" id="IPR027417">
    <property type="entry name" value="P-loop_NTPase"/>
</dbReference>
<gene>
    <name evidence="5" type="ORF">X943_000971</name>
</gene>
<reference evidence="5" key="2">
    <citation type="submission" date="2021-05" db="EMBL/GenBank/DDBJ databases">
        <authorList>
            <person name="Pain A."/>
        </authorList>
    </citation>
    <scope>NUCLEOTIDE SEQUENCE</scope>
    <source>
        <strain evidence="5">1802A</strain>
    </source>
</reference>
<keyword evidence="1" id="KW-0547">Nucleotide-binding</keyword>
<dbReference type="InterPro" id="IPR032859">
    <property type="entry name" value="KH_dom-like"/>
</dbReference>
<keyword evidence="6" id="KW-1185">Reference proteome</keyword>
<dbReference type="AlphaFoldDB" id="A0AAD9GJ92"/>
<evidence type="ECO:0000259" key="3">
    <source>
        <dbReference type="Pfam" id="PF01926"/>
    </source>
</evidence>
<dbReference type="Pfam" id="PF14714">
    <property type="entry name" value="KH_dom-like"/>
    <property type="match status" value="1"/>
</dbReference>
<dbReference type="Pfam" id="PF01926">
    <property type="entry name" value="MMR_HSR1"/>
    <property type="match status" value="1"/>
</dbReference>
<feature type="domain" description="G" evidence="3">
    <location>
        <begin position="3"/>
        <end position="124"/>
    </location>
</feature>
<organism evidence="5 6">
    <name type="scientific">Babesia divergens</name>
    <dbReference type="NCBI Taxonomy" id="32595"/>
    <lineage>
        <taxon>Eukaryota</taxon>
        <taxon>Sar</taxon>
        <taxon>Alveolata</taxon>
        <taxon>Apicomplexa</taxon>
        <taxon>Aconoidasida</taxon>
        <taxon>Piroplasmida</taxon>
        <taxon>Babesiidae</taxon>
        <taxon>Babesia</taxon>
    </lineage>
</organism>